<feature type="active site" evidence="5">
    <location>
        <position position="255"/>
    </location>
</feature>
<dbReference type="Gene3D" id="3.40.605.10">
    <property type="entry name" value="Aldehyde Dehydrogenase, Chain A, domain 1"/>
    <property type="match status" value="1"/>
</dbReference>
<sequence>MARSISLDTIETRLYINGAFAPSSDGNTFELKSPYSHQKIADVSEATVEDTNRAVAAAVSAFPKWSNLDISTRGSYLKNMAALIREADQELAQLEALSMGRPVSTYFDGLRAAEYFEHYAEAAWEAKGETSLNSPGFVNITLRQPYGPVAAIIPWNIPAAMWAAKVAPAIAAGCTIVLKSSEKAPLTSAKLATLVHEAGFPPGVINVLSGHGTPAGSVLASHMDIRVINFTGSTMTGRKIHAAAASSNLKKVILELGGKSPTLVFDDARIEKAADETARSILLNAGQICMAGSRVYVQESVAERYISTFVKVFSTARKGDPLLPETQLGPQADKIQFHRVMAYLAAAESGGNGKLLIGGKAAQGDGEGGYFIEPTAYTDVPEDATTQREEIFGPFVNINTFKTEAEVIEKANATDYGLYASVYTRDLSRALRVSKALESGVVAVNCTSPTSPHDVPFGGYKLSGQGREGFGHSLSEYLEVKSVMMKIDEAD</sequence>
<evidence type="ECO:0000256" key="3">
    <source>
        <dbReference type="ARBA" id="ARBA00024226"/>
    </source>
</evidence>
<dbReference type="AlphaFoldDB" id="A0A9P3D091"/>
<dbReference type="InterPro" id="IPR016162">
    <property type="entry name" value="Ald_DH_N"/>
</dbReference>
<evidence type="ECO:0000256" key="1">
    <source>
        <dbReference type="ARBA" id="ARBA00009986"/>
    </source>
</evidence>
<keyword evidence="2 6" id="KW-0560">Oxidoreductase</keyword>
<gene>
    <name evidence="8" type="ORF">CKM354_001136600</name>
</gene>
<accession>A0A9P3D091</accession>
<proteinExistence type="inferred from homology"/>
<evidence type="ECO:0000256" key="2">
    <source>
        <dbReference type="ARBA" id="ARBA00023002"/>
    </source>
</evidence>
<comment type="catalytic activity">
    <reaction evidence="4">
        <text>an aldehyde + NAD(+) + H2O = a carboxylate + NADH + 2 H(+)</text>
        <dbReference type="Rhea" id="RHEA:16185"/>
        <dbReference type="ChEBI" id="CHEBI:15377"/>
        <dbReference type="ChEBI" id="CHEBI:15378"/>
        <dbReference type="ChEBI" id="CHEBI:17478"/>
        <dbReference type="ChEBI" id="CHEBI:29067"/>
        <dbReference type="ChEBI" id="CHEBI:57540"/>
        <dbReference type="ChEBI" id="CHEBI:57945"/>
        <dbReference type="EC" id="1.2.1.3"/>
    </reaction>
</comment>
<dbReference type="Pfam" id="PF00171">
    <property type="entry name" value="Aldedh"/>
    <property type="match status" value="1"/>
</dbReference>
<evidence type="ECO:0000256" key="5">
    <source>
        <dbReference type="PROSITE-ProRule" id="PRU10007"/>
    </source>
</evidence>
<name>A0A9P3D091_9PEZI</name>
<dbReference type="InterPro" id="IPR016161">
    <property type="entry name" value="Ald_DH/histidinol_DH"/>
</dbReference>
<comment type="similarity">
    <text evidence="1 6">Belongs to the aldehyde dehydrogenase family.</text>
</comment>
<comment type="caution">
    <text evidence="8">The sequence shown here is derived from an EMBL/GenBank/DDBJ whole genome shotgun (WGS) entry which is preliminary data.</text>
</comment>
<dbReference type="EMBL" id="BOLY01000008">
    <property type="protein sequence ID" value="GIZ48298.1"/>
    <property type="molecule type" value="Genomic_DNA"/>
</dbReference>
<dbReference type="Proteomes" id="UP000825890">
    <property type="component" value="Unassembled WGS sequence"/>
</dbReference>
<organism evidence="8 9">
    <name type="scientific">Cercospora kikuchii</name>
    <dbReference type="NCBI Taxonomy" id="84275"/>
    <lineage>
        <taxon>Eukaryota</taxon>
        <taxon>Fungi</taxon>
        <taxon>Dikarya</taxon>
        <taxon>Ascomycota</taxon>
        <taxon>Pezizomycotina</taxon>
        <taxon>Dothideomycetes</taxon>
        <taxon>Dothideomycetidae</taxon>
        <taxon>Mycosphaerellales</taxon>
        <taxon>Mycosphaerellaceae</taxon>
        <taxon>Cercospora</taxon>
    </lineage>
</organism>
<dbReference type="PROSITE" id="PS00070">
    <property type="entry name" value="ALDEHYDE_DEHYDR_CYS"/>
    <property type="match status" value="1"/>
</dbReference>
<dbReference type="Gene3D" id="3.40.309.10">
    <property type="entry name" value="Aldehyde Dehydrogenase, Chain A, domain 2"/>
    <property type="match status" value="1"/>
</dbReference>
<evidence type="ECO:0000256" key="4">
    <source>
        <dbReference type="ARBA" id="ARBA00049194"/>
    </source>
</evidence>
<dbReference type="PROSITE" id="PS00687">
    <property type="entry name" value="ALDEHYDE_DEHYDR_GLU"/>
    <property type="match status" value="1"/>
</dbReference>
<evidence type="ECO:0000256" key="6">
    <source>
        <dbReference type="RuleBase" id="RU003345"/>
    </source>
</evidence>
<dbReference type="PANTHER" id="PTHR11699">
    <property type="entry name" value="ALDEHYDE DEHYDROGENASE-RELATED"/>
    <property type="match status" value="1"/>
</dbReference>
<evidence type="ECO:0000313" key="8">
    <source>
        <dbReference type="EMBL" id="GIZ48298.1"/>
    </source>
</evidence>
<protein>
    <recommendedName>
        <fullName evidence="3">aldehyde dehydrogenase (NAD(+))</fullName>
        <ecNumber evidence="3">1.2.1.3</ecNumber>
    </recommendedName>
</protein>
<keyword evidence="9" id="KW-1185">Reference proteome</keyword>
<dbReference type="InterPro" id="IPR016160">
    <property type="entry name" value="Ald_DH_CS_CYS"/>
</dbReference>
<dbReference type="GO" id="GO:0004029">
    <property type="term" value="F:aldehyde dehydrogenase (NAD+) activity"/>
    <property type="evidence" value="ECO:0007669"/>
    <property type="project" value="UniProtKB-EC"/>
</dbReference>
<dbReference type="InterPro" id="IPR016163">
    <property type="entry name" value="Ald_DH_C"/>
</dbReference>
<feature type="domain" description="Aldehyde dehydrogenase" evidence="7">
    <location>
        <begin position="23"/>
        <end position="483"/>
    </location>
</feature>
<dbReference type="FunFam" id="3.40.605.10:FF:000007">
    <property type="entry name" value="NAD/NADP-dependent betaine aldehyde dehydrogenase"/>
    <property type="match status" value="1"/>
</dbReference>
<dbReference type="SUPFAM" id="SSF53720">
    <property type="entry name" value="ALDH-like"/>
    <property type="match status" value="1"/>
</dbReference>
<dbReference type="GeneID" id="68296941"/>
<dbReference type="InterPro" id="IPR015590">
    <property type="entry name" value="Aldehyde_DH_dom"/>
</dbReference>
<dbReference type="InterPro" id="IPR029510">
    <property type="entry name" value="Ald_DH_CS_GLU"/>
</dbReference>
<dbReference type="RefSeq" id="XP_044662785.1">
    <property type="nucleotide sequence ID" value="XM_044806850.1"/>
</dbReference>
<evidence type="ECO:0000259" key="7">
    <source>
        <dbReference type="Pfam" id="PF00171"/>
    </source>
</evidence>
<dbReference type="EC" id="1.2.1.3" evidence="3"/>
<reference evidence="8 9" key="1">
    <citation type="submission" date="2021-01" db="EMBL/GenBank/DDBJ databases">
        <title>Cercospora kikuchii MAFF 305040 whole genome shotgun sequence.</title>
        <authorList>
            <person name="Kashiwa T."/>
            <person name="Suzuki T."/>
        </authorList>
    </citation>
    <scope>NUCLEOTIDE SEQUENCE [LARGE SCALE GENOMIC DNA]</scope>
    <source>
        <strain evidence="8 9">MAFF 305040</strain>
    </source>
</reference>
<evidence type="ECO:0000313" key="9">
    <source>
        <dbReference type="Proteomes" id="UP000825890"/>
    </source>
</evidence>
<dbReference type="FunFam" id="3.40.309.10:FF:000012">
    <property type="entry name" value="Betaine aldehyde dehydrogenase"/>
    <property type="match status" value="1"/>
</dbReference>
<dbReference type="OrthoDB" id="310895at2759"/>